<comment type="caution">
    <text evidence="1">The sequence shown here is derived from an EMBL/GenBank/DDBJ whole genome shotgun (WGS) entry which is preliminary data.</text>
</comment>
<dbReference type="EMBL" id="LXQA011329231">
    <property type="protein sequence ID" value="MCI93433.1"/>
    <property type="molecule type" value="Genomic_DNA"/>
</dbReference>
<proteinExistence type="predicted"/>
<keyword evidence="2" id="KW-1185">Reference proteome</keyword>
<reference evidence="1 2" key="1">
    <citation type="journal article" date="2018" name="Front. Plant Sci.">
        <title>Red Clover (Trifolium pratense) and Zigzag Clover (T. medium) - A Picture of Genomic Similarities and Differences.</title>
        <authorList>
            <person name="Dluhosova J."/>
            <person name="Istvanek J."/>
            <person name="Nedelnik J."/>
            <person name="Repkova J."/>
        </authorList>
    </citation>
    <scope>NUCLEOTIDE SEQUENCE [LARGE SCALE GENOMIC DNA]</scope>
    <source>
        <strain evidence="2">cv. 10/8</strain>
        <tissue evidence="1">Leaf</tissue>
    </source>
</reference>
<sequence length="55" mass="6897">MNKQQYIPSLAPHAQNWRIMRQRQQLKLFLRLMRSTGRPMRQWQFQHQILAFFIQ</sequence>
<dbReference type="AlphaFoldDB" id="A0A392W155"/>
<dbReference type="Proteomes" id="UP000265520">
    <property type="component" value="Unassembled WGS sequence"/>
</dbReference>
<organism evidence="1 2">
    <name type="scientific">Trifolium medium</name>
    <dbReference type="NCBI Taxonomy" id="97028"/>
    <lineage>
        <taxon>Eukaryota</taxon>
        <taxon>Viridiplantae</taxon>
        <taxon>Streptophyta</taxon>
        <taxon>Embryophyta</taxon>
        <taxon>Tracheophyta</taxon>
        <taxon>Spermatophyta</taxon>
        <taxon>Magnoliopsida</taxon>
        <taxon>eudicotyledons</taxon>
        <taxon>Gunneridae</taxon>
        <taxon>Pentapetalae</taxon>
        <taxon>rosids</taxon>
        <taxon>fabids</taxon>
        <taxon>Fabales</taxon>
        <taxon>Fabaceae</taxon>
        <taxon>Papilionoideae</taxon>
        <taxon>50 kb inversion clade</taxon>
        <taxon>NPAAA clade</taxon>
        <taxon>Hologalegina</taxon>
        <taxon>IRL clade</taxon>
        <taxon>Trifolieae</taxon>
        <taxon>Trifolium</taxon>
    </lineage>
</organism>
<accession>A0A392W155</accession>
<evidence type="ECO:0000313" key="1">
    <source>
        <dbReference type="EMBL" id="MCI93433.1"/>
    </source>
</evidence>
<feature type="non-terminal residue" evidence="1">
    <location>
        <position position="55"/>
    </location>
</feature>
<name>A0A392W155_9FABA</name>
<evidence type="ECO:0000313" key="2">
    <source>
        <dbReference type="Proteomes" id="UP000265520"/>
    </source>
</evidence>
<protein>
    <submittedName>
        <fullName evidence="1">Uncharacterized protein</fullName>
    </submittedName>
</protein>